<evidence type="ECO:0008006" key="4">
    <source>
        <dbReference type="Google" id="ProtNLM"/>
    </source>
</evidence>
<reference evidence="2" key="1">
    <citation type="journal article" date="2021" name="Mol. Ecol. Resour.">
        <title>Apolygus lucorum genome provides insights into omnivorousness and mesophyll feeding.</title>
        <authorList>
            <person name="Liu Y."/>
            <person name="Liu H."/>
            <person name="Wang H."/>
            <person name="Huang T."/>
            <person name="Liu B."/>
            <person name="Yang B."/>
            <person name="Yin L."/>
            <person name="Li B."/>
            <person name="Zhang Y."/>
            <person name="Zhang S."/>
            <person name="Jiang F."/>
            <person name="Zhang X."/>
            <person name="Ren Y."/>
            <person name="Wang B."/>
            <person name="Wang S."/>
            <person name="Lu Y."/>
            <person name="Wu K."/>
            <person name="Fan W."/>
            <person name="Wang G."/>
        </authorList>
    </citation>
    <scope>NUCLEOTIDE SEQUENCE</scope>
    <source>
        <strain evidence="2">12Hb</strain>
    </source>
</reference>
<accession>A0A8S9XCJ1</accession>
<proteinExistence type="predicted"/>
<sequence length="113" mass="12679">MHTWLILACLFGVAFTGTVKPANDTEGVCNVEGIKIRVGEEYQPPGKCFLEVCKKATFVQGDFHQQVSMVFCPIGKVDKHSVQPVRRSETFPDCCHKPVSNTKNKKNKIRVKQ</sequence>
<feature type="chain" id="PRO_5035875141" description="Single domain-containing protein" evidence="1">
    <location>
        <begin position="17"/>
        <end position="113"/>
    </location>
</feature>
<dbReference type="Proteomes" id="UP000466442">
    <property type="component" value="Linkage Group LG9"/>
</dbReference>
<feature type="signal peptide" evidence="1">
    <location>
        <begin position="1"/>
        <end position="16"/>
    </location>
</feature>
<keyword evidence="3" id="KW-1185">Reference proteome</keyword>
<dbReference type="AlphaFoldDB" id="A0A8S9XCJ1"/>
<keyword evidence="1" id="KW-0732">Signal</keyword>
<dbReference type="EMBL" id="WIXP02000009">
    <property type="protein sequence ID" value="KAF6205275.1"/>
    <property type="molecule type" value="Genomic_DNA"/>
</dbReference>
<comment type="caution">
    <text evidence="2">The sequence shown here is derived from an EMBL/GenBank/DDBJ whole genome shotgun (WGS) entry which is preliminary data.</text>
</comment>
<organism evidence="2 3">
    <name type="scientific">Apolygus lucorum</name>
    <name type="common">Small green plant bug</name>
    <name type="synonym">Lygocoris lucorum</name>
    <dbReference type="NCBI Taxonomy" id="248454"/>
    <lineage>
        <taxon>Eukaryota</taxon>
        <taxon>Metazoa</taxon>
        <taxon>Ecdysozoa</taxon>
        <taxon>Arthropoda</taxon>
        <taxon>Hexapoda</taxon>
        <taxon>Insecta</taxon>
        <taxon>Pterygota</taxon>
        <taxon>Neoptera</taxon>
        <taxon>Paraneoptera</taxon>
        <taxon>Hemiptera</taxon>
        <taxon>Heteroptera</taxon>
        <taxon>Panheteroptera</taxon>
        <taxon>Cimicomorpha</taxon>
        <taxon>Miridae</taxon>
        <taxon>Mirini</taxon>
        <taxon>Apolygus</taxon>
    </lineage>
</organism>
<name>A0A8S9XCJ1_APOLU</name>
<evidence type="ECO:0000313" key="2">
    <source>
        <dbReference type="EMBL" id="KAF6205275.1"/>
    </source>
</evidence>
<gene>
    <name evidence="2" type="ORF">GE061_019444</name>
</gene>
<evidence type="ECO:0000256" key="1">
    <source>
        <dbReference type="SAM" id="SignalP"/>
    </source>
</evidence>
<evidence type="ECO:0000313" key="3">
    <source>
        <dbReference type="Proteomes" id="UP000466442"/>
    </source>
</evidence>
<protein>
    <recommendedName>
        <fullName evidence="4">Single domain-containing protein</fullName>
    </recommendedName>
</protein>
<dbReference type="OrthoDB" id="6761907at2759"/>